<feature type="region of interest" description="Disordered" evidence="7">
    <location>
        <begin position="399"/>
        <end position="418"/>
    </location>
</feature>
<dbReference type="GO" id="GO:0022857">
    <property type="term" value="F:transmembrane transporter activity"/>
    <property type="evidence" value="ECO:0007669"/>
    <property type="project" value="TreeGrafter"/>
</dbReference>
<keyword evidence="2" id="KW-0813">Transport</keyword>
<keyword evidence="4 8" id="KW-0812">Transmembrane</keyword>
<feature type="transmembrane region" description="Helical" evidence="8">
    <location>
        <begin position="929"/>
        <end position="948"/>
    </location>
</feature>
<evidence type="ECO:0000256" key="6">
    <source>
        <dbReference type="ARBA" id="ARBA00023136"/>
    </source>
</evidence>
<dbReference type="SUPFAM" id="SSF103473">
    <property type="entry name" value="MFS general substrate transporter"/>
    <property type="match status" value="1"/>
</dbReference>
<feature type="transmembrane region" description="Helical" evidence="8">
    <location>
        <begin position="1200"/>
        <end position="1219"/>
    </location>
</feature>
<feature type="transmembrane region" description="Helical" evidence="8">
    <location>
        <begin position="1231"/>
        <end position="1253"/>
    </location>
</feature>
<feature type="region of interest" description="Disordered" evidence="7">
    <location>
        <begin position="564"/>
        <end position="624"/>
    </location>
</feature>
<feature type="compositionally biased region" description="Polar residues" evidence="7">
    <location>
        <begin position="564"/>
        <end position="573"/>
    </location>
</feature>
<name>A0A9W7SWJ1_9PEZI</name>
<feature type="transmembrane region" description="Helical" evidence="8">
    <location>
        <begin position="1146"/>
        <end position="1166"/>
    </location>
</feature>
<evidence type="ECO:0000256" key="3">
    <source>
        <dbReference type="ARBA" id="ARBA00022475"/>
    </source>
</evidence>
<feature type="transmembrane region" description="Helical" evidence="8">
    <location>
        <begin position="862"/>
        <end position="881"/>
    </location>
</feature>
<feature type="transmembrane region" description="Helical" evidence="8">
    <location>
        <begin position="1015"/>
        <end position="1042"/>
    </location>
</feature>
<dbReference type="Proteomes" id="UP001138500">
    <property type="component" value="Unassembled WGS sequence"/>
</dbReference>
<keyword evidence="10" id="KW-1185">Reference proteome</keyword>
<feature type="compositionally biased region" description="Polar residues" evidence="7">
    <location>
        <begin position="368"/>
        <end position="380"/>
    </location>
</feature>
<protein>
    <submittedName>
        <fullName evidence="9">Polyamine transport protein</fullName>
    </submittedName>
</protein>
<feature type="transmembrane region" description="Helical" evidence="8">
    <location>
        <begin position="901"/>
        <end position="922"/>
    </location>
</feature>
<feature type="region of interest" description="Disordered" evidence="7">
    <location>
        <begin position="746"/>
        <end position="810"/>
    </location>
</feature>
<feature type="compositionally biased region" description="Polar residues" evidence="7">
    <location>
        <begin position="187"/>
        <end position="201"/>
    </location>
</feature>
<feature type="compositionally biased region" description="Basic and acidic residues" evidence="7">
    <location>
        <begin position="765"/>
        <end position="779"/>
    </location>
</feature>
<feature type="region of interest" description="Disordered" evidence="7">
    <location>
        <begin position="514"/>
        <end position="543"/>
    </location>
</feature>
<dbReference type="Gene3D" id="1.20.1250.20">
    <property type="entry name" value="MFS general substrate transporter like domains"/>
    <property type="match status" value="1"/>
</dbReference>
<feature type="compositionally biased region" description="Basic and acidic residues" evidence="7">
    <location>
        <begin position="514"/>
        <end position="533"/>
    </location>
</feature>
<evidence type="ECO:0000313" key="10">
    <source>
        <dbReference type="Proteomes" id="UP001138500"/>
    </source>
</evidence>
<sequence>MLDGRPRPALQHAPELSQRRSLVDCSTTAIPELRRPLSATNFGKPVSHYARKKLPWIEAHERSKQAQNDEILSTQVGVGDVEPAKADVAEKSDTSPGAVDTCKSCSPTPPPAALLARHSVSSLGGDPSLRATGSTPSLRKNERVTKMRTMSLSSEPRRGIGYASTMQHAKATLLGKGKATPPRLDDTSPSEYSTTLSTTDAEQILSPSPPPERLLRKDPASYERLLMKLPAKTRQRTHGVIGGHAHQWMEGQHGVMLANVAPRGEKRTCKNGEAESECTCSSGARAMPSLAKTSTVQHAAKPIPTTVQPAVVESRPPYHGDASLSSPVAGRSATGLRQQPARTGTNVPKPPPRTAGKPSLFPVPSHMMESSSHSTDVPSHLRITTSSSDLAMATSPLPLHTKRAPAEPPTSPPLAGSVNSLARSATAMTNISPKASVRPTIAGMKTLASPRRDLRRETRTFNKAVTGLENLMEEAINAAEDASQGDRPDDVAYILDNAAEALKATSSLAMLQERTDDDGKSMRPLRLSEHESGPETGSDMTETYSMGSSIAQSLDRSYETLPTLNTQSVNPSKQPLVADPYLTREGKRPVSHRAKAKRSHSLEYSSDGSDSMTRTPPRLYQPPSAASIVKDFAYNRLNETGRAAARAPRSKSLSAAATDFGGHGAAADYYGDQGQSVADQPGVGRSTVHNRKLPTQAGALQELSTRARLDDAEGGHHLHRGRRRDRRVYHPHLSDFFENAYYRIHEPDQAPNDPGTLDRSAQAPDEERRTSSVTDERSHILHLVQTTLSPQESLRRSSSRETTLTKVSGPSEAAIIPTDMDFGLKHPRRNHISLRSNQTFSLGRYHRRQPIAREWHDARKRWTAMVVCGNTVFVGLIAGIYAGEVPKMQYQLFDKDHHVILGNVLLFLGLGLTTLIAWPLPLLHGRKPYTLVAFGIMIPLQFPQALAVTGYRDPANPIFRCGLLIPRVFTGVALGFANINILPTLLDLFGCSLMSERPHQEIVMHDDVRRQGGGMGIWLGLWSFCFVGSLSIGFCVGACIIAKLGPQWGFYIVVILLAFFMAINVLAPEPRRAPYRRSIAHYFSHEENKTKRRVARGEVKLHISNDGPKWWHQEVWAGLVLTTRMVLQPGFFVLMCYIGWVYAQVTLVILVGLACLALAIGALLATPMDKASILSRARYKPERTDSMTMHARRLTWSSHLMRRCIFTFLLPVAGVAYTLTATGPSMNWTAPTMFCALVGFLSNLAIAECVGLIMETFDTCDLQPGVNQKHRLQSMAEETKRRRTNYSSFPRVCAGFFAAQSLGFFLAAASTGVSGSLTRAVGAQIAIAIVAGVLLVITFLFMLIMWRFRQVQVIPNGLWDKATKRGSIAWGVAAEDPEWKPVIVGNPSGKFRRINLLEMGSWTRWSEIRRLNHLVDRRHGKPPPSGLREKWG</sequence>
<feature type="transmembrane region" description="Helical" evidence="8">
    <location>
        <begin position="1321"/>
        <end position="1346"/>
    </location>
</feature>
<comment type="caution">
    <text evidence="9">The sequence shown here is derived from an EMBL/GenBank/DDBJ whole genome shotgun (WGS) entry which is preliminary data.</text>
</comment>
<feature type="transmembrane region" description="Helical" evidence="8">
    <location>
        <begin position="968"/>
        <end position="994"/>
    </location>
</feature>
<proteinExistence type="predicted"/>
<evidence type="ECO:0000313" key="9">
    <source>
        <dbReference type="EMBL" id="KAH9835069.1"/>
    </source>
</evidence>
<feature type="compositionally biased region" description="Polar residues" evidence="7">
    <location>
        <begin position="335"/>
        <end position="346"/>
    </location>
</feature>
<gene>
    <name evidence="9" type="ORF">Tdes44962_MAKER08605</name>
</gene>
<dbReference type="PANTHER" id="PTHR23502:SF186">
    <property type="entry name" value="MAJOR FACILITATOR SUPERFAMILY (MFS) PROFILE DOMAIN-CONTAINING PROTEIN"/>
    <property type="match status" value="1"/>
</dbReference>
<comment type="subcellular location">
    <subcellularLocation>
        <location evidence="1">Cell membrane</location>
        <topology evidence="1">Multi-pass membrane protein</topology>
    </subcellularLocation>
</comment>
<feature type="transmembrane region" description="Helical" evidence="8">
    <location>
        <begin position="1048"/>
        <end position="1067"/>
    </location>
</feature>
<dbReference type="OrthoDB" id="10250282at2759"/>
<reference evidence="9 10" key="1">
    <citation type="journal article" date="2018" name="IMA Fungus">
        <title>IMA Genome-F 10: Nine draft genome sequences of Claviceps purpurea s.lat., including C. arundinis, C. humidiphila, and C. cf. spartinae, pseudomolecules for the pitch canker pathogen Fusarium circinatum, draft genome of Davidsoniella eucalypti, Grosmannia galeiformis, Quambalaria eucalypti, and Teratosphaeria destructans.</title>
        <authorList>
            <person name="Wingfield B.D."/>
            <person name="Liu M."/>
            <person name="Nguyen H.D."/>
            <person name="Lane F.A."/>
            <person name="Morgan S.W."/>
            <person name="De Vos L."/>
            <person name="Wilken P.M."/>
            <person name="Duong T.A."/>
            <person name="Aylward J."/>
            <person name="Coetzee M.P."/>
            <person name="Dadej K."/>
            <person name="De Beer Z.W."/>
            <person name="Findlay W."/>
            <person name="Havenga M."/>
            <person name="Kolarik M."/>
            <person name="Menzies J.G."/>
            <person name="Naidoo K."/>
            <person name="Pochopski O."/>
            <person name="Shoukouhi P."/>
            <person name="Santana Q.C."/>
            <person name="Seifert K.A."/>
            <person name="Soal N."/>
            <person name="Steenkamp E.T."/>
            <person name="Tatham C.T."/>
            <person name="van der Nest M.A."/>
            <person name="Wingfield M.J."/>
        </authorList>
    </citation>
    <scope>NUCLEOTIDE SEQUENCE [LARGE SCALE GENOMIC DNA]</scope>
    <source>
        <strain evidence="9">CMW44962</strain>
    </source>
</reference>
<accession>A0A9W7SWJ1</accession>
<evidence type="ECO:0000256" key="4">
    <source>
        <dbReference type="ARBA" id="ARBA00022692"/>
    </source>
</evidence>
<dbReference type="PANTHER" id="PTHR23502">
    <property type="entry name" value="MAJOR FACILITATOR SUPERFAMILY"/>
    <property type="match status" value="1"/>
</dbReference>
<keyword evidence="6 8" id="KW-0472">Membrane</keyword>
<organism evidence="9 10">
    <name type="scientific">Teratosphaeria destructans</name>
    <dbReference type="NCBI Taxonomy" id="418781"/>
    <lineage>
        <taxon>Eukaryota</taxon>
        <taxon>Fungi</taxon>
        <taxon>Dikarya</taxon>
        <taxon>Ascomycota</taxon>
        <taxon>Pezizomycotina</taxon>
        <taxon>Dothideomycetes</taxon>
        <taxon>Dothideomycetidae</taxon>
        <taxon>Mycosphaerellales</taxon>
        <taxon>Teratosphaeriaceae</taxon>
        <taxon>Teratosphaeria</taxon>
    </lineage>
</organism>
<feature type="compositionally biased region" description="Basic residues" evidence="7">
    <location>
        <begin position="589"/>
        <end position="599"/>
    </location>
</feature>
<keyword evidence="5 8" id="KW-1133">Transmembrane helix</keyword>
<dbReference type="GO" id="GO:0005886">
    <property type="term" value="C:plasma membrane"/>
    <property type="evidence" value="ECO:0007669"/>
    <property type="project" value="UniProtKB-SubCell"/>
</dbReference>
<dbReference type="InterPro" id="IPR036259">
    <property type="entry name" value="MFS_trans_sf"/>
</dbReference>
<feature type="compositionally biased region" description="Polar residues" evidence="7">
    <location>
        <begin position="602"/>
        <end position="614"/>
    </location>
</feature>
<evidence type="ECO:0000256" key="7">
    <source>
        <dbReference type="SAM" id="MobiDB-lite"/>
    </source>
</evidence>
<feature type="region of interest" description="Disordered" evidence="7">
    <location>
        <begin position="1"/>
        <end position="20"/>
    </location>
</feature>
<evidence type="ECO:0000256" key="8">
    <source>
        <dbReference type="SAM" id="Phobius"/>
    </source>
</evidence>
<evidence type="ECO:0000256" key="5">
    <source>
        <dbReference type="ARBA" id="ARBA00022989"/>
    </source>
</evidence>
<reference evidence="9 10" key="2">
    <citation type="journal article" date="2021" name="Curr. Genet.">
        <title>Genetic response to nitrogen starvation in the aggressive Eucalyptus foliar pathogen Teratosphaeria destructans.</title>
        <authorList>
            <person name="Havenga M."/>
            <person name="Wingfield B.D."/>
            <person name="Wingfield M.J."/>
            <person name="Dreyer L.L."/>
            <person name="Roets F."/>
            <person name="Aylward J."/>
        </authorList>
    </citation>
    <scope>NUCLEOTIDE SEQUENCE [LARGE SCALE GENOMIC DNA]</scope>
    <source>
        <strain evidence="9">CMW44962</strain>
    </source>
</reference>
<evidence type="ECO:0000256" key="2">
    <source>
        <dbReference type="ARBA" id="ARBA00022448"/>
    </source>
</evidence>
<dbReference type="EMBL" id="RIBY02000968">
    <property type="protein sequence ID" value="KAH9835069.1"/>
    <property type="molecule type" value="Genomic_DNA"/>
</dbReference>
<feature type="region of interest" description="Disordered" evidence="7">
    <location>
        <begin position="314"/>
        <end position="380"/>
    </location>
</feature>
<feature type="region of interest" description="Disordered" evidence="7">
    <location>
        <begin position="123"/>
        <end position="143"/>
    </location>
</feature>
<feature type="transmembrane region" description="Helical" evidence="8">
    <location>
        <begin position="1289"/>
        <end position="1309"/>
    </location>
</feature>
<keyword evidence="3" id="KW-1003">Cell membrane</keyword>
<feature type="region of interest" description="Disordered" evidence="7">
    <location>
        <begin position="174"/>
        <end position="215"/>
    </location>
</feature>
<evidence type="ECO:0000256" key="1">
    <source>
        <dbReference type="ARBA" id="ARBA00004651"/>
    </source>
</evidence>